<evidence type="ECO:0000313" key="2">
    <source>
        <dbReference type="Proteomes" id="UP000054342"/>
    </source>
</evidence>
<dbReference type="AlphaFoldDB" id="A0A0D2DDC2"/>
<keyword evidence="2" id="KW-1185">Reference proteome</keyword>
<proteinExistence type="predicted"/>
<accession>A0A0D2DDC2</accession>
<dbReference type="Proteomes" id="UP000054342">
    <property type="component" value="Unassembled WGS sequence"/>
</dbReference>
<sequence length="186" mass="21153">MSRFPLWLPAASGASAFLSSCTHIPDTVIISNSRLPLPLTVLKSLCHSLASFPFHFHSSPITSKDKYLRPGLINPFLVRQTPAPPTTTTPPIIISHSKNHPTSNNKFPLLHNNQTQQLHTDHSQNDGPQSRRQTLLPHLRVQRRRRQTRRGRLLRHLVRTLQGHRPGTRQILRITRVQGQGRLLQD</sequence>
<evidence type="ECO:0000313" key="1">
    <source>
        <dbReference type="EMBL" id="KIW60317.1"/>
    </source>
</evidence>
<dbReference type="HOGENOM" id="CLU_1454435_0_0_1"/>
<dbReference type="EMBL" id="KN847317">
    <property type="protein sequence ID" value="KIW60317.1"/>
    <property type="molecule type" value="Genomic_DNA"/>
</dbReference>
<dbReference type="PROSITE" id="PS51257">
    <property type="entry name" value="PROKAR_LIPOPROTEIN"/>
    <property type="match status" value="1"/>
</dbReference>
<protein>
    <submittedName>
        <fullName evidence="1">Uncharacterized protein</fullName>
    </submittedName>
</protein>
<organism evidence="1 2">
    <name type="scientific">Exophiala xenobiotica</name>
    <dbReference type="NCBI Taxonomy" id="348802"/>
    <lineage>
        <taxon>Eukaryota</taxon>
        <taxon>Fungi</taxon>
        <taxon>Dikarya</taxon>
        <taxon>Ascomycota</taxon>
        <taxon>Pezizomycotina</taxon>
        <taxon>Eurotiomycetes</taxon>
        <taxon>Chaetothyriomycetidae</taxon>
        <taxon>Chaetothyriales</taxon>
        <taxon>Herpotrichiellaceae</taxon>
        <taxon>Exophiala</taxon>
    </lineage>
</organism>
<gene>
    <name evidence="1" type="ORF">PV05_00544</name>
</gene>
<name>A0A0D2DDC2_9EURO</name>
<reference evidence="1 2" key="1">
    <citation type="submission" date="2015-01" db="EMBL/GenBank/DDBJ databases">
        <title>The Genome Sequence of Exophiala xenobiotica CBS118157.</title>
        <authorList>
            <consortium name="The Broad Institute Genomics Platform"/>
            <person name="Cuomo C."/>
            <person name="de Hoog S."/>
            <person name="Gorbushina A."/>
            <person name="Stielow B."/>
            <person name="Teixiera M."/>
            <person name="Abouelleil A."/>
            <person name="Chapman S.B."/>
            <person name="Priest M."/>
            <person name="Young S.K."/>
            <person name="Wortman J."/>
            <person name="Nusbaum C."/>
            <person name="Birren B."/>
        </authorList>
    </citation>
    <scope>NUCLEOTIDE SEQUENCE [LARGE SCALE GENOMIC DNA]</scope>
    <source>
        <strain evidence="1 2">CBS 118157</strain>
    </source>
</reference>
<dbReference type="RefSeq" id="XP_013320901.1">
    <property type="nucleotide sequence ID" value="XM_013465447.1"/>
</dbReference>
<dbReference type="GeneID" id="25322452"/>